<dbReference type="SUPFAM" id="SSF51569">
    <property type="entry name" value="Aldolase"/>
    <property type="match status" value="1"/>
</dbReference>
<keyword evidence="4" id="KW-0560">Oxidoreductase</keyword>
<feature type="domain" description="Shikimate dehydrogenase substrate binding N-terminal" evidence="8">
    <location>
        <begin position="242"/>
        <end position="322"/>
    </location>
</feature>
<reference evidence="10" key="1">
    <citation type="submission" date="2021-01" db="EMBL/GenBank/DDBJ databases">
        <title>Adiantum capillus-veneris genome.</title>
        <authorList>
            <person name="Fang Y."/>
            <person name="Liao Q."/>
        </authorList>
    </citation>
    <scope>NUCLEOTIDE SEQUENCE</scope>
    <source>
        <strain evidence="10">H3</strain>
        <tissue evidence="10">Leaf</tissue>
    </source>
</reference>
<dbReference type="InterPro" id="IPR041121">
    <property type="entry name" value="SDH_C"/>
</dbReference>
<dbReference type="GO" id="GO:0004764">
    <property type="term" value="F:shikimate 3-dehydrogenase (NADP+) activity"/>
    <property type="evidence" value="ECO:0007669"/>
    <property type="project" value="UniProtKB-EC"/>
</dbReference>
<dbReference type="SUPFAM" id="SSF51735">
    <property type="entry name" value="NAD(P)-binding Rossmann-fold domains"/>
    <property type="match status" value="1"/>
</dbReference>
<dbReference type="CDD" id="cd01065">
    <property type="entry name" value="NAD_bind_Shikimate_DH"/>
    <property type="match status" value="1"/>
</dbReference>
<protein>
    <recommendedName>
        <fullName evidence="1">shikimate dehydrogenase (NADP(+))</fullName>
        <ecNumber evidence="1">1.1.1.25</ecNumber>
    </recommendedName>
</protein>
<dbReference type="InterPro" id="IPR018508">
    <property type="entry name" value="3-dehydroquinate_DH_AS"/>
</dbReference>
<dbReference type="FunFam" id="3.20.20.70:FF:000142">
    <property type="entry name" value="bifunctional 3-dehydroquinate dehydratase/shikimate dehydrogenase, chloroplastic"/>
    <property type="match status" value="1"/>
</dbReference>
<keyword evidence="5" id="KW-0057">Aromatic amino acid biosynthesis</keyword>
<keyword evidence="11" id="KW-1185">Reference proteome</keyword>
<evidence type="ECO:0000256" key="5">
    <source>
        <dbReference type="ARBA" id="ARBA00023141"/>
    </source>
</evidence>
<dbReference type="InterPro" id="IPR013708">
    <property type="entry name" value="Shikimate_DH-bd_N"/>
</dbReference>
<dbReference type="CDD" id="cd00502">
    <property type="entry name" value="DHQase_I"/>
    <property type="match status" value="1"/>
</dbReference>
<dbReference type="Gene3D" id="3.40.50.720">
    <property type="entry name" value="NAD(P)-binding Rossmann-like Domain"/>
    <property type="match status" value="1"/>
</dbReference>
<dbReference type="Pfam" id="PF01487">
    <property type="entry name" value="DHquinase_I"/>
    <property type="match status" value="1"/>
</dbReference>
<dbReference type="Pfam" id="PF18317">
    <property type="entry name" value="SDH_C"/>
    <property type="match status" value="1"/>
</dbReference>
<keyword evidence="6" id="KW-0456">Lyase</keyword>
<dbReference type="NCBIfam" id="TIGR01093">
    <property type="entry name" value="aroD"/>
    <property type="match status" value="1"/>
</dbReference>
<dbReference type="Pfam" id="PF01488">
    <property type="entry name" value="Shikimate_DH"/>
    <property type="match status" value="1"/>
</dbReference>
<dbReference type="InterPro" id="IPR036291">
    <property type="entry name" value="NAD(P)-bd_dom_sf"/>
</dbReference>
<dbReference type="HAMAP" id="MF_00222">
    <property type="entry name" value="Shikimate_DH_AroE"/>
    <property type="match status" value="1"/>
</dbReference>
<dbReference type="GO" id="GO:0019632">
    <property type="term" value="P:shikimate metabolic process"/>
    <property type="evidence" value="ECO:0007669"/>
    <property type="project" value="InterPro"/>
</dbReference>
<dbReference type="PROSITE" id="PS01028">
    <property type="entry name" value="DEHYDROQUINASE_I"/>
    <property type="match status" value="1"/>
</dbReference>
<dbReference type="GO" id="GO:0008652">
    <property type="term" value="P:amino acid biosynthetic process"/>
    <property type="evidence" value="ECO:0007669"/>
    <property type="project" value="UniProtKB-KW"/>
</dbReference>
<keyword evidence="3" id="KW-0521">NADP</keyword>
<keyword evidence="2" id="KW-0028">Amino-acid biosynthesis</keyword>
<dbReference type="FunFam" id="3.40.50.10860:FF:000009">
    <property type="entry name" value="Bifunctional 3-dehydroquinate dehydratase/shikimate dehydrogenase, chloroplastic"/>
    <property type="match status" value="1"/>
</dbReference>
<evidence type="ECO:0000259" key="7">
    <source>
        <dbReference type="Pfam" id="PF01488"/>
    </source>
</evidence>
<dbReference type="InterPro" id="IPR001381">
    <property type="entry name" value="DHquinase_I"/>
</dbReference>
<dbReference type="PANTHER" id="PTHR21089">
    <property type="entry name" value="SHIKIMATE DEHYDROGENASE"/>
    <property type="match status" value="1"/>
</dbReference>
<evidence type="ECO:0000313" key="11">
    <source>
        <dbReference type="Proteomes" id="UP000886520"/>
    </source>
</evidence>
<evidence type="ECO:0000256" key="4">
    <source>
        <dbReference type="ARBA" id="ARBA00023002"/>
    </source>
</evidence>
<dbReference type="NCBIfam" id="TIGR00507">
    <property type="entry name" value="aroE"/>
    <property type="match status" value="1"/>
</dbReference>
<organism evidence="10 11">
    <name type="scientific">Adiantum capillus-veneris</name>
    <name type="common">Maidenhair fern</name>
    <dbReference type="NCBI Taxonomy" id="13818"/>
    <lineage>
        <taxon>Eukaryota</taxon>
        <taxon>Viridiplantae</taxon>
        <taxon>Streptophyta</taxon>
        <taxon>Embryophyta</taxon>
        <taxon>Tracheophyta</taxon>
        <taxon>Polypodiopsida</taxon>
        <taxon>Polypodiidae</taxon>
        <taxon>Polypodiales</taxon>
        <taxon>Pteridineae</taxon>
        <taxon>Pteridaceae</taxon>
        <taxon>Vittarioideae</taxon>
        <taxon>Adiantum</taxon>
    </lineage>
</organism>
<evidence type="ECO:0000256" key="1">
    <source>
        <dbReference type="ARBA" id="ARBA00012962"/>
    </source>
</evidence>
<dbReference type="Gene3D" id="3.40.50.10860">
    <property type="entry name" value="Leucine Dehydrogenase, chain A, domain 1"/>
    <property type="match status" value="1"/>
</dbReference>
<dbReference type="InterPro" id="IPR006151">
    <property type="entry name" value="Shikm_DH/Glu-tRNA_Rdtase"/>
</dbReference>
<dbReference type="InterPro" id="IPR011342">
    <property type="entry name" value="Shikimate_DH"/>
</dbReference>
<sequence>MVVGENGCHLCAPLVAKSAEEMREQMHLAHLQGADIVELRLDHIAHFNPLVDLPLLLKDRPLPAIVTYRPTWEGGEYVGDEAARLDALRLAMNFGADFIDVELKAAPEFIANLQDKKSTGCKILVSNHNFEMTPSAESIGSLVAKIVSCGADIVKFVTTAQKITDVATVFQILARCQVPTIALVMGQSGLISRLLSPKYGGFLTFGSLASGKESASGQPTLSDLRNIYSLGRVNRQTKVFGIIGKPVGHSKSPIIHNAAFREIGYDGIYVPFLVDNLREFLNVYNTSDFSGFSVTIPHKEAALECCDEVDPLAKAVGAVNTIVRRKSDGKLIGYNTDCEGAISAIEDGLRGGESNTTDKSPLSGRYFVVIGAGGAGKALAYGAKSRGAKVFIANRSYERAKVLADALGGEALSLEQLNTFQPVDGMVLANTTSVGMSPNIAETPIAKDALRKYSLVFDAVYTPRITRLLTEAEESGAEVVSGLEMFIRQAIKQFSLFTGGSAPEKLMRDMMANTL</sequence>
<gene>
    <name evidence="10" type="ORF">GOP47_0010077</name>
</gene>
<dbReference type="InterPro" id="IPR022893">
    <property type="entry name" value="Shikimate_DH_fam"/>
</dbReference>
<dbReference type="PANTHER" id="PTHR21089:SF1">
    <property type="entry name" value="BIFUNCTIONAL 3-DEHYDROQUINATE DEHYDRATASE_SHIKIMATE DEHYDROGENASE, CHLOROPLASTIC"/>
    <property type="match status" value="1"/>
</dbReference>
<dbReference type="EMBL" id="JABFUD020000010">
    <property type="protein sequence ID" value="KAI5074116.1"/>
    <property type="molecule type" value="Genomic_DNA"/>
</dbReference>
<dbReference type="GO" id="GO:0050661">
    <property type="term" value="F:NADP binding"/>
    <property type="evidence" value="ECO:0007669"/>
    <property type="project" value="InterPro"/>
</dbReference>
<proteinExistence type="inferred from homology"/>
<feature type="domain" description="Quinate/shikimate 5-dehydrogenase/glutamyl-tRNA reductase" evidence="7">
    <location>
        <begin position="362"/>
        <end position="422"/>
    </location>
</feature>
<evidence type="ECO:0000256" key="6">
    <source>
        <dbReference type="ARBA" id="ARBA00023239"/>
    </source>
</evidence>
<name>A0A9D4UUF3_ADICA</name>
<dbReference type="Proteomes" id="UP000886520">
    <property type="component" value="Chromosome 10"/>
</dbReference>
<dbReference type="OrthoDB" id="204377at2759"/>
<dbReference type="Gene3D" id="3.20.20.70">
    <property type="entry name" value="Aldolase class I"/>
    <property type="match status" value="1"/>
</dbReference>
<evidence type="ECO:0000256" key="2">
    <source>
        <dbReference type="ARBA" id="ARBA00022605"/>
    </source>
</evidence>
<dbReference type="Pfam" id="PF08501">
    <property type="entry name" value="Shikimate_dh_N"/>
    <property type="match status" value="1"/>
</dbReference>
<dbReference type="GO" id="GO:0003855">
    <property type="term" value="F:3-dehydroquinate dehydratase activity"/>
    <property type="evidence" value="ECO:0007669"/>
    <property type="project" value="InterPro"/>
</dbReference>
<dbReference type="SUPFAM" id="SSF53223">
    <property type="entry name" value="Aminoacid dehydrogenase-like, N-terminal domain"/>
    <property type="match status" value="1"/>
</dbReference>
<dbReference type="InterPro" id="IPR046346">
    <property type="entry name" value="Aminoacid_DH-like_N_sf"/>
</dbReference>
<dbReference type="GO" id="GO:0009073">
    <property type="term" value="P:aromatic amino acid family biosynthetic process"/>
    <property type="evidence" value="ECO:0007669"/>
    <property type="project" value="UniProtKB-KW"/>
</dbReference>
<comment type="caution">
    <text evidence="10">The sequence shown here is derived from an EMBL/GenBank/DDBJ whole genome shotgun (WGS) entry which is preliminary data.</text>
</comment>
<accession>A0A9D4UUF3</accession>
<dbReference type="HAMAP" id="MF_00214">
    <property type="entry name" value="AroD"/>
    <property type="match status" value="1"/>
</dbReference>
<feature type="domain" description="SDH C-terminal" evidence="9">
    <location>
        <begin position="482"/>
        <end position="509"/>
    </location>
</feature>
<evidence type="ECO:0000313" key="10">
    <source>
        <dbReference type="EMBL" id="KAI5074116.1"/>
    </source>
</evidence>
<dbReference type="AlphaFoldDB" id="A0A9D4UUF3"/>
<dbReference type="FunFam" id="3.40.50.720:FF:000172">
    <property type="entry name" value="Bifunctional 3-dehydroquinate dehydratase/shikimate dehydrogenase, chloroplastic"/>
    <property type="match status" value="1"/>
</dbReference>
<dbReference type="EC" id="1.1.1.25" evidence="1"/>
<evidence type="ECO:0000256" key="3">
    <source>
        <dbReference type="ARBA" id="ARBA00022857"/>
    </source>
</evidence>
<evidence type="ECO:0000259" key="8">
    <source>
        <dbReference type="Pfam" id="PF08501"/>
    </source>
</evidence>
<dbReference type="GO" id="GO:0009423">
    <property type="term" value="P:chorismate biosynthetic process"/>
    <property type="evidence" value="ECO:0007669"/>
    <property type="project" value="TreeGrafter"/>
</dbReference>
<dbReference type="InterPro" id="IPR013785">
    <property type="entry name" value="Aldolase_TIM"/>
</dbReference>
<evidence type="ECO:0000259" key="9">
    <source>
        <dbReference type="Pfam" id="PF18317"/>
    </source>
</evidence>